<keyword evidence="2" id="KW-1185">Reference proteome</keyword>
<evidence type="ECO:0000313" key="2">
    <source>
        <dbReference type="Proteomes" id="UP001058273"/>
    </source>
</evidence>
<reference evidence="1" key="1">
    <citation type="submission" date="2022-08" db="EMBL/GenBank/DDBJ databases">
        <title>Genome sequence of Vagococcus luciliae DSM 112651.</title>
        <authorList>
            <person name="Juan G."/>
            <person name="Anja P."/>
            <person name="Rolf D."/>
            <person name="Kampfer P."/>
            <person name="Vilcinskas A."/>
        </authorList>
    </citation>
    <scope>NUCLEOTIDE SEQUENCE</scope>
    <source>
        <strain evidence="1">G314FT</strain>
    </source>
</reference>
<dbReference type="EMBL" id="CP102451">
    <property type="protein sequence ID" value="UUV98342.1"/>
    <property type="molecule type" value="Genomic_DNA"/>
</dbReference>
<protein>
    <submittedName>
        <fullName evidence="1">Uncharacterized protein</fullName>
    </submittedName>
</protein>
<name>A0ABY5NXG5_9ENTE</name>
<gene>
    <name evidence="1" type="ORF">G314FT_04580</name>
</gene>
<dbReference type="Proteomes" id="UP001058273">
    <property type="component" value="Chromosome"/>
</dbReference>
<proteinExistence type="predicted"/>
<accession>A0ABY5NXG5</accession>
<sequence length="119" mass="13629">MRHNIGVAYLIDQLDSDTKKISIVEPLVGLYIPKDVKKLSHLNRAPEIGDVVEARDGHKYLLIDVIHREDSEEAQDVLPHIINIVHTKEQVNDYTVEIIGDNESTFDHLVDEYMEKSVK</sequence>
<organism evidence="1 2">
    <name type="scientific">Vagococcus luciliae</name>
    <dbReference type="NCBI Taxonomy" id="2920380"/>
    <lineage>
        <taxon>Bacteria</taxon>
        <taxon>Bacillati</taxon>
        <taxon>Bacillota</taxon>
        <taxon>Bacilli</taxon>
        <taxon>Lactobacillales</taxon>
        <taxon>Enterococcaceae</taxon>
        <taxon>Vagococcus</taxon>
    </lineage>
</organism>
<evidence type="ECO:0000313" key="1">
    <source>
        <dbReference type="EMBL" id="UUV98342.1"/>
    </source>
</evidence>
<dbReference type="RefSeq" id="WP_257701904.1">
    <property type="nucleotide sequence ID" value="NZ_CP102451.1"/>
</dbReference>
<reference evidence="1" key="2">
    <citation type="submission" date="2022-08" db="EMBL/GenBank/DDBJ databases">
        <authorList>
            <person name="Poehlein A."/>
            <person name="Guzman J."/>
            <person name="Daniel R."/>
            <person name="Vilcinskas A."/>
        </authorList>
    </citation>
    <scope>NUCLEOTIDE SEQUENCE</scope>
    <source>
        <strain evidence="1">G314FT</strain>
    </source>
</reference>